<accession>A0AC60QCN0</accession>
<sequence>MVPLICLKRSPSNEKQVLVRHRSNRRQISSVDKQVRSARLVSFMSAVQATDNAKCTGTLIHKSGVPLRQFVDFTTSPLRAVSTYLHQLIYKLTGNTPTFVMNSAHFIDPVKGLEVHAGEALVSFDIVSLFTSVPAPLALSVARTALMTDTSLAGRACLSVDEICLLLELRLTSTYFSFDGLLFKQTSGTAMRAAISGRCRPWQVRPRDDPFYWYDDVDFITRFRLSKDSTIRLLSQIEHVIAFDGLRNCPQSPINQLLVALRFYATGTFQREEAVVVMRLVLGAPDILDVFLDRGEYRDARGFWRQGVGVDGVEIHLGFRPDCKLGPGIGGGNARETRADLEEQFQDVMIAAERVLGVLSSRSEWSANSCGMQFALERELLKSKEFGGRGVAIRVQCQEGLTGSEID</sequence>
<gene>
    <name evidence="1" type="ORF">HPB47_021463</name>
</gene>
<dbReference type="EMBL" id="JABSTQ010009197">
    <property type="protein sequence ID" value="KAG0431771.1"/>
    <property type="molecule type" value="Genomic_DNA"/>
</dbReference>
<name>A0AC60QCN0_IXOPE</name>
<organism evidence="1 2">
    <name type="scientific">Ixodes persulcatus</name>
    <name type="common">Taiga tick</name>
    <dbReference type="NCBI Taxonomy" id="34615"/>
    <lineage>
        <taxon>Eukaryota</taxon>
        <taxon>Metazoa</taxon>
        <taxon>Ecdysozoa</taxon>
        <taxon>Arthropoda</taxon>
        <taxon>Chelicerata</taxon>
        <taxon>Arachnida</taxon>
        <taxon>Acari</taxon>
        <taxon>Parasitiformes</taxon>
        <taxon>Ixodida</taxon>
        <taxon>Ixodoidea</taxon>
        <taxon>Ixodidae</taxon>
        <taxon>Ixodinae</taxon>
        <taxon>Ixodes</taxon>
    </lineage>
</organism>
<protein>
    <submittedName>
        <fullName evidence="1">Uncharacterized protein</fullName>
    </submittedName>
</protein>
<proteinExistence type="predicted"/>
<reference evidence="1 2" key="1">
    <citation type="journal article" date="2020" name="Cell">
        <title>Large-Scale Comparative Analyses of Tick Genomes Elucidate Their Genetic Diversity and Vector Capacities.</title>
        <authorList>
            <consortium name="Tick Genome and Microbiome Consortium (TIGMIC)"/>
            <person name="Jia N."/>
            <person name="Wang J."/>
            <person name="Shi W."/>
            <person name="Du L."/>
            <person name="Sun Y."/>
            <person name="Zhan W."/>
            <person name="Jiang J.F."/>
            <person name="Wang Q."/>
            <person name="Zhang B."/>
            <person name="Ji P."/>
            <person name="Bell-Sakyi L."/>
            <person name="Cui X.M."/>
            <person name="Yuan T.T."/>
            <person name="Jiang B.G."/>
            <person name="Yang W.F."/>
            <person name="Lam T.T."/>
            <person name="Chang Q.C."/>
            <person name="Ding S.J."/>
            <person name="Wang X.J."/>
            <person name="Zhu J.G."/>
            <person name="Ruan X.D."/>
            <person name="Zhao L."/>
            <person name="Wei J.T."/>
            <person name="Ye R.Z."/>
            <person name="Que T.C."/>
            <person name="Du C.H."/>
            <person name="Zhou Y.H."/>
            <person name="Cheng J.X."/>
            <person name="Dai P.F."/>
            <person name="Guo W.B."/>
            <person name="Han X.H."/>
            <person name="Huang E.J."/>
            <person name="Li L.F."/>
            <person name="Wei W."/>
            <person name="Gao Y.C."/>
            <person name="Liu J.Z."/>
            <person name="Shao H.Z."/>
            <person name="Wang X."/>
            <person name="Wang C.C."/>
            <person name="Yang T.C."/>
            <person name="Huo Q.B."/>
            <person name="Li W."/>
            <person name="Chen H.Y."/>
            <person name="Chen S.E."/>
            <person name="Zhou L.G."/>
            <person name="Ni X.B."/>
            <person name="Tian J.H."/>
            <person name="Sheng Y."/>
            <person name="Liu T."/>
            <person name="Pan Y.S."/>
            <person name="Xia L.Y."/>
            <person name="Li J."/>
            <person name="Zhao F."/>
            <person name="Cao W.C."/>
        </authorList>
    </citation>
    <scope>NUCLEOTIDE SEQUENCE [LARGE SCALE GENOMIC DNA]</scope>
    <source>
        <strain evidence="1">Iper-2018</strain>
    </source>
</reference>
<evidence type="ECO:0000313" key="2">
    <source>
        <dbReference type="Proteomes" id="UP000805193"/>
    </source>
</evidence>
<keyword evidence="2" id="KW-1185">Reference proteome</keyword>
<evidence type="ECO:0000313" key="1">
    <source>
        <dbReference type="EMBL" id="KAG0431771.1"/>
    </source>
</evidence>
<comment type="caution">
    <text evidence="1">The sequence shown here is derived from an EMBL/GenBank/DDBJ whole genome shotgun (WGS) entry which is preliminary data.</text>
</comment>
<dbReference type="Proteomes" id="UP000805193">
    <property type="component" value="Unassembled WGS sequence"/>
</dbReference>